<reference evidence="1" key="1">
    <citation type="submission" date="2018-05" db="EMBL/GenBank/DDBJ databases">
        <authorList>
            <person name="Lanie J.A."/>
            <person name="Ng W.-L."/>
            <person name="Kazmierczak K.M."/>
            <person name="Andrzejewski T.M."/>
            <person name="Davidsen T.M."/>
            <person name="Wayne K.J."/>
            <person name="Tettelin H."/>
            <person name="Glass J.I."/>
            <person name="Rusch D."/>
            <person name="Podicherti R."/>
            <person name="Tsui H.-C.T."/>
            <person name="Winkler M.E."/>
        </authorList>
    </citation>
    <scope>NUCLEOTIDE SEQUENCE</scope>
</reference>
<sequence length="42" mass="4632">MDHKITSEHKSTSLGIAEVCLKESLPPTADIRVFTLVSQFVC</sequence>
<gene>
    <name evidence="1" type="ORF">METZ01_LOCUS150950</name>
</gene>
<dbReference type="AlphaFoldDB" id="A0A382A967"/>
<evidence type="ECO:0000313" key="1">
    <source>
        <dbReference type="EMBL" id="SVA98096.1"/>
    </source>
</evidence>
<accession>A0A382A967</accession>
<organism evidence="1">
    <name type="scientific">marine metagenome</name>
    <dbReference type="NCBI Taxonomy" id="408172"/>
    <lineage>
        <taxon>unclassified sequences</taxon>
        <taxon>metagenomes</taxon>
        <taxon>ecological metagenomes</taxon>
    </lineage>
</organism>
<dbReference type="EMBL" id="UINC01024451">
    <property type="protein sequence ID" value="SVA98096.1"/>
    <property type="molecule type" value="Genomic_DNA"/>
</dbReference>
<name>A0A382A967_9ZZZZ</name>
<proteinExistence type="predicted"/>
<protein>
    <submittedName>
        <fullName evidence="1">Uncharacterized protein</fullName>
    </submittedName>
</protein>